<dbReference type="InterPro" id="IPR005493">
    <property type="entry name" value="RraA/RraA-like"/>
</dbReference>
<comment type="caution">
    <text evidence="13">The sequence shown here is derived from an EMBL/GenBank/DDBJ whole genome shotgun (WGS) entry which is preliminary data.</text>
</comment>
<comment type="similarity">
    <text evidence="3">Belongs to the class II aldolase/RraA-like family.</text>
</comment>
<proteinExistence type="inferred from homology"/>
<dbReference type="RefSeq" id="WP_019617908.1">
    <property type="nucleotide sequence ID" value="NZ_JBHUNE010000003.1"/>
</dbReference>
<evidence type="ECO:0000256" key="3">
    <source>
        <dbReference type="ARBA" id="ARBA00008621"/>
    </source>
</evidence>
<evidence type="ECO:0000256" key="7">
    <source>
        <dbReference type="ARBA" id="ARBA00016549"/>
    </source>
</evidence>
<reference evidence="14" key="1">
    <citation type="journal article" date="2019" name="Int. J. Syst. Evol. Microbiol.">
        <title>The Global Catalogue of Microorganisms (GCM) 10K type strain sequencing project: providing services to taxonomists for standard genome sequencing and annotation.</title>
        <authorList>
            <consortium name="The Broad Institute Genomics Platform"/>
            <consortium name="The Broad Institute Genome Sequencing Center for Infectious Disease"/>
            <person name="Wu L."/>
            <person name="Ma J."/>
        </authorList>
    </citation>
    <scope>NUCLEOTIDE SEQUENCE [LARGE SCALE GENOMIC DNA]</scope>
    <source>
        <strain evidence="14">TISTR 1514</strain>
    </source>
</reference>
<evidence type="ECO:0000256" key="11">
    <source>
        <dbReference type="ARBA" id="ARBA00032305"/>
    </source>
</evidence>
<evidence type="ECO:0000256" key="1">
    <source>
        <dbReference type="ARBA" id="ARBA00001342"/>
    </source>
</evidence>
<evidence type="ECO:0000256" key="12">
    <source>
        <dbReference type="ARBA" id="ARBA00047973"/>
    </source>
</evidence>
<evidence type="ECO:0000256" key="4">
    <source>
        <dbReference type="ARBA" id="ARBA00011233"/>
    </source>
</evidence>
<keyword evidence="14" id="KW-1185">Reference proteome</keyword>
<comment type="catalytic activity">
    <reaction evidence="1">
        <text>4-hydroxy-4-methyl-2-oxoglutarate = 2 pyruvate</text>
        <dbReference type="Rhea" id="RHEA:22748"/>
        <dbReference type="ChEBI" id="CHEBI:15361"/>
        <dbReference type="ChEBI" id="CHEBI:58276"/>
        <dbReference type="EC" id="4.1.3.17"/>
    </reaction>
</comment>
<dbReference type="PANTHER" id="PTHR33254:SF4">
    <property type="entry name" value="4-HYDROXY-4-METHYL-2-OXOGLUTARATE ALDOLASE 3-RELATED"/>
    <property type="match status" value="1"/>
</dbReference>
<dbReference type="Gene3D" id="3.50.30.40">
    <property type="entry name" value="Ribonuclease E inhibitor RraA/RraA-like"/>
    <property type="match status" value="1"/>
</dbReference>
<comment type="subunit">
    <text evidence="4">Homotrimer.</text>
</comment>
<sequence>MSDVYEDLARLGSTTVYEARGRKGLLDVDLIPVIPGAKVAGPIRTVLCGQDDNRGVHELCAHIRPGEIAVLAMPESRPVALIGDLLVTQLQANGAVAILTGSSVRDVDTLREMGLPIWARWVRARGAGKDVRGRVDAQVTIGGASMATGDVIVLDDDGGTVIPAAKVDEAVELGLAREEKERGLRERWRRGELSYDVYGFRSQDEGELQWTSQ</sequence>
<evidence type="ECO:0000313" key="14">
    <source>
        <dbReference type="Proteomes" id="UP001597492"/>
    </source>
</evidence>
<evidence type="ECO:0000256" key="9">
    <source>
        <dbReference type="ARBA" id="ARBA00029596"/>
    </source>
</evidence>
<dbReference type="Pfam" id="PF03737">
    <property type="entry name" value="RraA-like"/>
    <property type="match status" value="1"/>
</dbReference>
<comment type="catalytic activity">
    <reaction evidence="12">
        <text>oxaloacetate + H(+) = pyruvate + CO2</text>
        <dbReference type="Rhea" id="RHEA:15641"/>
        <dbReference type="ChEBI" id="CHEBI:15361"/>
        <dbReference type="ChEBI" id="CHEBI:15378"/>
        <dbReference type="ChEBI" id="CHEBI:16452"/>
        <dbReference type="ChEBI" id="CHEBI:16526"/>
        <dbReference type="EC" id="4.1.1.112"/>
    </reaction>
</comment>
<evidence type="ECO:0000313" key="13">
    <source>
        <dbReference type="EMBL" id="MFD2757362.1"/>
    </source>
</evidence>
<keyword evidence="13" id="KW-0808">Transferase</keyword>
<keyword evidence="13" id="KW-0489">Methyltransferase</keyword>
<evidence type="ECO:0000256" key="8">
    <source>
        <dbReference type="ARBA" id="ARBA00025046"/>
    </source>
</evidence>
<organism evidence="13 14">
    <name type="scientific">Gulosibacter faecalis</name>
    <dbReference type="NCBI Taxonomy" id="272240"/>
    <lineage>
        <taxon>Bacteria</taxon>
        <taxon>Bacillati</taxon>
        <taxon>Actinomycetota</taxon>
        <taxon>Actinomycetes</taxon>
        <taxon>Micrococcales</taxon>
        <taxon>Microbacteriaceae</taxon>
        <taxon>Gulosibacter</taxon>
    </lineage>
</organism>
<dbReference type="CDD" id="cd16841">
    <property type="entry name" value="RraA_family"/>
    <property type="match status" value="1"/>
</dbReference>
<dbReference type="GO" id="GO:0008168">
    <property type="term" value="F:methyltransferase activity"/>
    <property type="evidence" value="ECO:0007669"/>
    <property type="project" value="UniProtKB-KW"/>
</dbReference>
<dbReference type="InterPro" id="IPR036704">
    <property type="entry name" value="RraA/RraA-like_sf"/>
</dbReference>
<dbReference type="EC" id="4.1.3.17" evidence="5"/>
<gene>
    <name evidence="13" type="ORF">ACFSW7_03095</name>
</gene>
<evidence type="ECO:0000256" key="5">
    <source>
        <dbReference type="ARBA" id="ARBA00012213"/>
    </source>
</evidence>
<dbReference type="SUPFAM" id="SSF89562">
    <property type="entry name" value="RraA-like"/>
    <property type="match status" value="1"/>
</dbReference>
<evidence type="ECO:0000256" key="10">
    <source>
        <dbReference type="ARBA" id="ARBA00030169"/>
    </source>
</evidence>
<name>A0ABW5UUP4_9MICO</name>
<evidence type="ECO:0000256" key="6">
    <source>
        <dbReference type="ARBA" id="ARBA00012947"/>
    </source>
</evidence>
<evidence type="ECO:0000256" key="2">
    <source>
        <dbReference type="ARBA" id="ARBA00001968"/>
    </source>
</evidence>
<dbReference type="PANTHER" id="PTHR33254">
    <property type="entry name" value="4-HYDROXY-4-METHYL-2-OXOGLUTARATE ALDOLASE 3-RELATED"/>
    <property type="match status" value="1"/>
</dbReference>
<dbReference type="EMBL" id="JBHUNE010000003">
    <property type="protein sequence ID" value="MFD2757362.1"/>
    <property type="molecule type" value="Genomic_DNA"/>
</dbReference>
<accession>A0ABW5UUP4</accession>
<dbReference type="Proteomes" id="UP001597492">
    <property type="component" value="Unassembled WGS sequence"/>
</dbReference>
<protein>
    <recommendedName>
        <fullName evidence="7">Putative 4-hydroxy-4-methyl-2-oxoglutarate aldolase</fullName>
        <ecNumber evidence="6">4.1.1.112</ecNumber>
        <ecNumber evidence="5">4.1.3.17</ecNumber>
    </recommendedName>
    <alternativeName>
        <fullName evidence="11">Oxaloacetate decarboxylase</fullName>
    </alternativeName>
    <alternativeName>
        <fullName evidence="9">Regulator of ribonuclease activity homolog</fullName>
    </alternativeName>
    <alternativeName>
        <fullName evidence="10">RraA-like protein</fullName>
    </alternativeName>
</protein>
<comment type="cofactor">
    <cofactor evidence="2">
        <name>a divalent metal cation</name>
        <dbReference type="ChEBI" id="CHEBI:60240"/>
    </cofactor>
</comment>
<comment type="function">
    <text evidence="8">Catalyzes the aldol cleavage of 4-hydroxy-4-methyl-2-oxoglutarate (HMG) into 2 molecules of pyruvate. Also contains a secondary oxaloacetate (OAA) decarboxylase activity due to the common pyruvate enolate transition state formed following C-C bond cleavage in the retro-aldol and decarboxylation reactions.</text>
</comment>
<dbReference type="EC" id="4.1.1.112" evidence="6"/>
<dbReference type="GO" id="GO:0032259">
    <property type="term" value="P:methylation"/>
    <property type="evidence" value="ECO:0007669"/>
    <property type="project" value="UniProtKB-KW"/>
</dbReference>